<dbReference type="Proteomes" id="UP000507962">
    <property type="component" value="Unassembled WGS sequence"/>
</dbReference>
<accession>A0A4U8YK19</accession>
<protein>
    <submittedName>
        <fullName evidence="2">Uncharacterized protein</fullName>
    </submittedName>
</protein>
<proteinExistence type="predicted"/>
<evidence type="ECO:0000313" key="2">
    <source>
        <dbReference type="EMBL" id="VFQ44155.1"/>
    </source>
</evidence>
<evidence type="ECO:0000313" key="3">
    <source>
        <dbReference type="Proteomes" id="UP000507962"/>
    </source>
</evidence>
<dbReference type="AlphaFoldDB" id="A0A4U8YK19"/>
<name>A0A4U8YK19_9BACT</name>
<gene>
    <name evidence="2" type="ORF">MSL71_17990</name>
</gene>
<keyword evidence="3" id="KW-1185">Reference proteome</keyword>
<sequence>MRTAPASRSHLFRKKNTAPSLTVPPLFHTPQSHGTVQTNFSMSFPKKRNGAEPPTSRHDPALFPLRSLKPQASSPTALPIYSPLTTCYSPSSTFYSQNRRPSPPTALPNPFTTHHLLLTFLHFLFPKPQALPTHSSSHPIHHSLLSTHLPPLSIPQTAGPPDPQLFPTYSPLTTHYSLFTFFPSPSVPAPPCKTQQSDPRPCIAAPKGPR</sequence>
<dbReference type="EMBL" id="CAADHO010000002">
    <property type="protein sequence ID" value="VFQ44155.1"/>
    <property type="molecule type" value="Genomic_DNA"/>
</dbReference>
<feature type="compositionally biased region" description="Polar residues" evidence="1">
    <location>
        <begin position="29"/>
        <end position="42"/>
    </location>
</feature>
<reference evidence="2 3" key="1">
    <citation type="submission" date="2019-03" db="EMBL/GenBank/DDBJ databases">
        <authorList>
            <person name="Nijsse B."/>
        </authorList>
    </citation>
    <scope>NUCLEOTIDE SEQUENCE [LARGE SCALE GENOMIC DNA]</scope>
    <source>
        <strain evidence="2">Desulfoluna butyratoxydans MSL71</strain>
    </source>
</reference>
<evidence type="ECO:0000256" key="1">
    <source>
        <dbReference type="SAM" id="MobiDB-lite"/>
    </source>
</evidence>
<feature type="region of interest" description="Disordered" evidence="1">
    <location>
        <begin position="1"/>
        <end position="57"/>
    </location>
</feature>
<organism evidence="2 3">
    <name type="scientific">Desulfoluna butyratoxydans</name>
    <dbReference type="NCBI Taxonomy" id="231438"/>
    <lineage>
        <taxon>Bacteria</taxon>
        <taxon>Pseudomonadati</taxon>
        <taxon>Thermodesulfobacteriota</taxon>
        <taxon>Desulfobacteria</taxon>
        <taxon>Desulfobacterales</taxon>
        <taxon>Desulfolunaceae</taxon>
        <taxon>Desulfoluna</taxon>
    </lineage>
</organism>
<feature type="region of interest" description="Disordered" evidence="1">
    <location>
        <begin position="188"/>
        <end position="210"/>
    </location>
</feature>